<proteinExistence type="predicted"/>
<name>A0AC60QSX5_IXOPE</name>
<protein>
    <submittedName>
        <fullName evidence="1">Uncharacterized protein</fullName>
    </submittedName>
</protein>
<dbReference type="EMBL" id="JABSTQ010005873">
    <property type="protein sequence ID" value="KAG0438381.1"/>
    <property type="molecule type" value="Genomic_DNA"/>
</dbReference>
<evidence type="ECO:0000313" key="1">
    <source>
        <dbReference type="EMBL" id="KAG0438381.1"/>
    </source>
</evidence>
<dbReference type="Proteomes" id="UP000805193">
    <property type="component" value="Unassembled WGS sequence"/>
</dbReference>
<evidence type="ECO:0000313" key="2">
    <source>
        <dbReference type="Proteomes" id="UP000805193"/>
    </source>
</evidence>
<reference evidence="1 2" key="1">
    <citation type="journal article" date="2020" name="Cell">
        <title>Large-Scale Comparative Analyses of Tick Genomes Elucidate Their Genetic Diversity and Vector Capacities.</title>
        <authorList>
            <consortium name="Tick Genome and Microbiome Consortium (TIGMIC)"/>
            <person name="Jia N."/>
            <person name="Wang J."/>
            <person name="Shi W."/>
            <person name="Du L."/>
            <person name="Sun Y."/>
            <person name="Zhan W."/>
            <person name="Jiang J.F."/>
            <person name="Wang Q."/>
            <person name="Zhang B."/>
            <person name="Ji P."/>
            <person name="Bell-Sakyi L."/>
            <person name="Cui X.M."/>
            <person name="Yuan T.T."/>
            <person name="Jiang B.G."/>
            <person name="Yang W.F."/>
            <person name="Lam T.T."/>
            <person name="Chang Q.C."/>
            <person name="Ding S.J."/>
            <person name="Wang X.J."/>
            <person name="Zhu J.G."/>
            <person name="Ruan X.D."/>
            <person name="Zhao L."/>
            <person name="Wei J.T."/>
            <person name="Ye R.Z."/>
            <person name="Que T.C."/>
            <person name="Du C.H."/>
            <person name="Zhou Y.H."/>
            <person name="Cheng J.X."/>
            <person name="Dai P.F."/>
            <person name="Guo W.B."/>
            <person name="Han X.H."/>
            <person name="Huang E.J."/>
            <person name="Li L.F."/>
            <person name="Wei W."/>
            <person name="Gao Y.C."/>
            <person name="Liu J.Z."/>
            <person name="Shao H.Z."/>
            <person name="Wang X."/>
            <person name="Wang C.C."/>
            <person name="Yang T.C."/>
            <person name="Huo Q.B."/>
            <person name="Li W."/>
            <person name="Chen H.Y."/>
            <person name="Chen S.E."/>
            <person name="Zhou L.G."/>
            <person name="Ni X.B."/>
            <person name="Tian J.H."/>
            <person name="Sheng Y."/>
            <person name="Liu T."/>
            <person name="Pan Y.S."/>
            <person name="Xia L.Y."/>
            <person name="Li J."/>
            <person name="Zhao F."/>
            <person name="Cao W.C."/>
        </authorList>
    </citation>
    <scope>NUCLEOTIDE SEQUENCE [LARGE SCALE GENOMIC DNA]</scope>
    <source>
        <strain evidence="1">Iper-2018</strain>
    </source>
</reference>
<feature type="non-terminal residue" evidence="1">
    <location>
        <position position="63"/>
    </location>
</feature>
<sequence length="63" mass="6948">AHDPGRCGRHAPRPPGSACRPHRGIFLADLECYRNNGTNSLGSTGFEHRNPTGAAHERHCFPW</sequence>
<comment type="caution">
    <text evidence="1">The sequence shown here is derived from an EMBL/GenBank/DDBJ whole genome shotgun (WGS) entry which is preliminary data.</text>
</comment>
<keyword evidence="2" id="KW-1185">Reference proteome</keyword>
<gene>
    <name evidence="1" type="ORF">HPB47_017036</name>
</gene>
<feature type="non-terminal residue" evidence="1">
    <location>
        <position position="1"/>
    </location>
</feature>
<accession>A0AC60QSX5</accession>
<organism evidence="1 2">
    <name type="scientific">Ixodes persulcatus</name>
    <name type="common">Taiga tick</name>
    <dbReference type="NCBI Taxonomy" id="34615"/>
    <lineage>
        <taxon>Eukaryota</taxon>
        <taxon>Metazoa</taxon>
        <taxon>Ecdysozoa</taxon>
        <taxon>Arthropoda</taxon>
        <taxon>Chelicerata</taxon>
        <taxon>Arachnida</taxon>
        <taxon>Acari</taxon>
        <taxon>Parasitiformes</taxon>
        <taxon>Ixodida</taxon>
        <taxon>Ixodoidea</taxon>
        <taxon>Ixodidae</taxon>
        <taxon>Ixodinae</taxon>
        <taxon>Ixodes</taxon>
    </lineage>
</organism>